<evidence type="ECO:0000256" key="7">
    <source>
        <dbReference type="ARBA" id="ARBA00022741"/>
    </source>
</evidence>
<keyword evidence="13" id="KW-0594">Phospholipid biosynthesis</keyword>
<feature type="binding site" evidence="17">
    <location>
        <begin position="89"/>
        <end position="90"/>
    </location>
    <ligand>
        <name>ATP</name>
        <dbReference type="ChEBI" id="CHEBI:30616"/>
    </ligand>
</feature>
<dbReference type="GO" id="GO:0016301">
    <property type="term" value="F:kinase activity"/>
    <property type="evidence" value="ECO:0007669"/>
    <property type="project" value="UniProtKB-KW"/>
</dbReference>
<keyword evidence="7 17" id="KW-0547">Nucleotide-binding</keyword>
<dbReference type="CDD" id="cd14265">
    <property type="entry name" value="UDPK_IM_like"/>
    <property type="match status" value="1"/>
</dbReference>
<evidence type="ECO:0000256" key="3">
    <source>
        <dbReference type="ARBA" id="ARBA00022475"/>
    </source>
</evidence>
<comment type="subcellular location">
    <subcellularLocation>
        <location evidence="1">Cell membrane</location>
        <topology evidence="1">Multi-pass membrane protein</topology>
    </subcellularLocation>
</comment>
<keyword evidence="5" id="KW-0808">Transferase</keyword>
<comment type="caution">
    <text evidence="20">The sequence shown here is derived from an EMBL/GenBank/DDBJ whole genome shotgun (WGS) entry which is preliminary data.</text>
</comment>
<comment type="cofactor">
    <cofactor evidence="18">
        <name>Mg(2+)</name>
        <dbReference type="ChEBI" id="CHEBI:18420"/>
    </cofactor>
    <text evidence="18">Mn(2+), Zn(2+), Cd(2+) and Co(2+) support activity to lesser extents.</text>
</comment>
<dbReference type="PANTHER" id="PTHR34299:SF1">
    <property type="entry name" value="DIACYLGLYCEROL KINASE"/>
    <property type="match status" value="1"/>
</dbReference>
<keyword evidence="3" id="KW-1003">Cell membrane</keyword>
<evidence type="ECO:0000256" key="11">
    <source>
        <dbReference type="ARBA" id="ARBA00023098"/>
    </source>
</evidence>
<keyword evidence="6 19" id="KW-0812">Transmembrane</keyword>
<keyword evidence="8 20" id="KW-0418">Kinase</keyword>
<evidence type="ECO:0000256" key="19">
    <source>
        <dbReference type="SAM" id="Phobius"/>
    </source>
</evidence>
<evidence type="ECO:0000256" key="13">
    <source>
        <dbReference type="ARBA" id="ARBA00023209"/>
    </source>
</evidence>
<accession>A0A433RS81</accession>
<dbReference type="PROSITE" id="PS01069">
    <property type="entry name" value="DAGK_PROKAR"/>
    <property type="match status" value="1"/>
</dbReference>
<evidence type="ECO:0000256" key="18">
    <source>
        <dbReference type="PIRSR" id="PIRSR600829-4"/>
    </source>
</evidence>
<protein>
    <submittedName>
        <fullName evidence="20">UDP kinase</fullName>
    </submittedName>
</protein>
<keyword evidence="14" id="KW-1208">Phospholipid metabolism</keyword>
<organism evidence="20 21">
    <name type="scientific">Candidatus Kurthia intestinigallinarum</name>
    <dbReference type="NCBI Taxonomy" id="1562256"/>
    <lineage>
        <taxon>Bacteria</taxon>
        <taxon>Bacillati</taxon>
        <taxon>Bacillota</taxon>
        <taxon>Bacilli</taxon>
        <taxon>Bacillales</taxon>
        <taxon>Caryophanaceae</taxon>
        <taxon>Kurthia</taxon>
    </lineage>
</organism>
<dbReference type="Gene3D" id="1.10.287.3610">
    <property type="match status" value="1"/>
</dbReference>
<feature type="binding site" evidence="17">
    <location>
        <position position="23"/>
    </location>
    <ligand>
        <name>ATP</name>
        <dbReference type="ChEBI" id="CHEBI:30616"/>
    </ligand>
</feature>
<dbReference type="Proteomes" id="UP000288623">
    <property type="component" value="Unassembled WGS sequence"/>
</dbReference>
<dbReference type="GO" id="GO:0005886">
    <property type="term" value="C:plasma membrane"/>
    <property type="evidence" value="ECO:0007669"/>
    <property type="project" value="UniProtKB-SubCell"/>
</dbReference>
<feature type="binding site" evidence="18">
    <location>
        <position position="23"/>
    </location>
    <ligand>
        <name>a divalent metal cation</name>
        <dbReference type="ChEBI" id="CHEBI:60240"/>
    </ligand>
</feature>
<feature type="transmembrane region" description="Helical" evidence="19">
    <location>
        <begin position="91"/>
        <end position="112"/>
    </location>
</feature>
<evidence type="ECO:0000256" key="14">
    <source>
        <dbReference type="ARBA" id="ARBA00023264"/>
    </source>
</evidence>
<dbReference type="InterPro" id="IPR033717">
    <property type="entry name" value="UDPK"/>
</dbReference>
<keyword evidence="18" id="KW-0460">Magnesium</keyword>
<dbReference type="InterPro" id="IPR000829">
    <property type="entry name" value="DAGK"/>
</dbReference>
<dbReference type="RefSeq" id="WP_126991165.1">
    <property type="nucleotide sequence ID" value="NZ_JTFC01000032.1"/>
</dbReference>
<evidence type="ECO:0000256" key="17">
    <source>
        <dbReference type="PIRSR" id="PIRSR600829-3"/>
    </source>
</evidence>
<dbReference type="GO" id="GO:0005524">
    <property type="term" value="F:ATP binding"/>
    <property type="evidence" value="ECO:0007669"/>
    <property type="project" value="UniProtKB-KW"/>
</dbReference>
<evidence type="ECO:0000256" key="8">
    <source>
        <dbReference type="ARBA" id="ARBA00022777"/>
    </source>
</evidence>
<evidence type="ECO:0000256" key="1">
    <source>
        <dbReference type="ARBA" id="ARBA00004651"/>
    </source>
</evidence>
<keyword evidence="10 19" id="KW-1133">Transmembrane helix</keyword>
<dbReference type="GO" id="GO:0046872">
    <property type="term" value="F:metal ion binding"/>
    <property type="evidence" value="ECO:0007669"/>
    <property type="project" value="UniProtKB-KW"/>
</dbReference>
<evidence type="ECO:0000256" key="12">
    <source>
        <dbReference type="ARBA" id="ARBA00023136"/>
    </source>
</evidence>
<dbReference type="Pfam" id="PF01219">
    <property type="entry name" value="DAGK_prokar"/>
    <property type="match status" value="1"/>
</dbReference>
<sequence>MNVTKFIRSFRYALSGMKQAAAEQNFRVDLVATILVLAVSFLTGLSALEWCIIILLIAGMLALEMVNSAIERVVDLATQDIHPLAKAAKDIAAGAVLIYALASVVIACIIFLPKWF</sequence>
<feature type="transmembrane region" description="Helical" evidence="19">
    <location>
        <begin position="26"/>
        <end position="46"/>
    </location>
</feature>
<dbReference type="OrthoDB" id="9789934at2"/>
<dbReference type="AlphaFoldDB" id="A0A433RS81"/>
<name>A0A433RS81_9BACL</name>
<dbReference type="EMBL" id="JTFC01000032">
    <property type="protein sequence ID" value="RUS54450.1"/>
    <property type="molecule type" value="Genomic_DNA"/>
</dbReference>
<feature type="binding site" evidence="17">
    <location>
        <position position="12"/>
    </location>
    <ligand>
        <name>ATP</name>
        <dbReference type="ChEBI" id="CHEBI:30616"/>
    </ligand>
</feature>
<comment type="similarity">
    <text evidence="2">Belongs to the bacterial diacylglycerol kinase family.</text>
</comment>
<keyword evidence="4" id="KW-0444">Lipid biosynthesis</keyword>
<evidence type="ECO:0000256" key="15">
    <source>
        <dbReference type="PIRSR" id="PIRSR600829-1"/>
    </source>
</evidence>
<evidence type="ECO:0000313" key="20">
    <source>
        <dbReference type="EMBL" id="RUS54450.1"/>
    </source>
</evidence>
<keyword evidence="12 19" id="KW-0472">Membrane</keyword>
<gene>
    <name evidence="20" type="ORF">QI30_13565</name>
</gene>
<evidence type="ECO:0000256" key="4">
    <source>
        <dbReference type="ARBA" id="ARBA00022516"/>
    </source>
</evidence>
<keyword evidence="11" id="KW-0443">Lipid metabolism</keyword>
<evidence type="ECO:0000256" key="10">
    <source>
        <dbReference type="ARBA" id="ARBA00022989"/>
    </source>
</evidence>
<evidence type="ECO:0000256" key="6">
    <source>
        <dbReference type="ARBA" id="ARBA00022692"/>
    </source>
</evidence>
<feature type="active site" description="Proton acceptor" evidence="15">
    <location>
        <position position="64"/>
    </location>
</feature>
<keyword evidence="9 17" id="KW-0067">ATP-binding</keyword>
<reference evidence="20 21" key="1">
    <citation type="submission" date="2014-11" db="EMBL/GenBank/DDBJ databases">
        <title>Genome sequence and analysis of novel Kurthia sp.</title>
        <authorList>
            <person name="Lawson J.N."/>
            <person name="Gonzalez J.E."/>
            <person name="Rinauldi L."/>
            <person name="Xuan Z."/>
            <person name="Firman A."/>
            <person name="Shaddox L."/>
            <person name="Trudeau A."/>
            <person name="Shah S."/>
            <person name="Reiman D."/>
        </authorList>
    </citation>
    <scope>NUCLEOTIDE SEQUENCE [LARGE SCALE GENOMIC DNA]</scope>
    <source>
        <strain evidence="20 21">3B1D</strain>
    </source>
</reference>
<dbReference type="GO" id="GO:0008654">
    <property type="term" value="P:phospholipid biosynthetic process"/>
    <property type="evidence" value="ECO:0007669"/>
    <property type="project" value="UniProtKB-KW"/>
</dbReference>
<dbReference type="PANTHER" id="PTHR34299">
    <property type="entry name" value="DIACYLGLYCEROL KINASE"/>
    <property type="match status" value="1"/>
</dbReference>
<evidence type="ECO:0000256" key="16">
    <source>
        <dbReference type="PIRSR" id="PIRSR600829-2"/>
    </source>
</evidence>
<feature type="binding site" evidence="17">
    <location>
        <position position="71"/>
    </location>
    <ligand>
        <name>ATP</name>
        <dbReference type="ChEBI" id="CHEBI:30616"/>
    </ligand>
</feature>
<evidence type="ECO:0000256" key="9">
    <source>
        <dbReference type="ARBA" id="ARBA00022840"/>
    </source>
</evidence>
<dbReference type="InterPro" id="IPR036945">
    <property type="entry name" value="DAGK_sf"/>
</dbReference>
<evidence type="ECO:0000256" key="2">
    <source>
        <dbReference type="ARBA" id="ARBA00005967"/>
    </source>
</evidence>
<evidence type="ECO:0000313" key="21">
    <source>
        <dbReference type="Proteomes" id="UP000288623"/>
    </source>
</evidence>
<keyword evidence="18" id="KW-0479">Metal-binding</keyword>
<feature type="binding site" evidence="16">
    <location>
        <position position="64"/>
    </location>
    <ligand>
        <name>substrate</name>
    </ligand>
</feature>
<keyword evidence="21" id="KW-1185">Reference proteome</keyword>
<proteinExistence type="inferred from homology"/>
<evidence type="ECO:0000256" key="5">
    <source>
        <dbReference type="ARBA" id="ARBA00022679"/>
    </source>
</evidence>
<feature type="binding site" evidence="18">
    <location>
        <position position="71"/>
    </location>
    <ligand>
        <name>a divalent metal cation</name>
        <dbReference type="ChEBI" id="CHEBI:60240"/>
    </ligand>
</feature>